<reference evidence="2 3" key="1">
    <citation type="submission" date="2021-01" db="EMBL/GenBank/DDBJ databases">
        <title>Genomic Encyclopedia of Type Strains, Phase IV (KMG-IV): sequencing the most valuable type-strain genomes for metagenomic binning, comparative biology and taxonomic classification.</title>
        <authorList>
            <person name="Goeker M."/>
        </authorList>
    </citation>
    <scope>NUCLEOTIDE SEQUENCE [LARGE SCALE GENOMIC DNA]</scope>
    <source>
        <strain evidence="2 3">DSM 25540</strain>
    </source>
</reference>
<feature type="transmembrane region" description="Helical" evidence="1">
    <location>
        <begin position="40"/>
        <end position="62"/>
    </location>
</feature>
<evidence type="ECO:0008006" key="4">
    <source>
        <dbReference type="Google" id="ProtNLM"/>
    </source>
</evidence>
<comment type="caution">
    <text evidence="2">The sequence shown here is derived from an EMBL/GenBank/DDBJ whole genome shotgun (WGS) entry which is preliminary data.</text>
</comment>
<accession>A0ABS2P7H1</accession>
<dbReference type="Proteomes" id="UP000741863">
    <property type="component" value="Unassembled WGS sequence"/>
</dbReference>
<evidence type="ECO:0000256" key="1">
    <source>
        <dbReference type="SAM" id="Phobius"/>
    </source>
</evidence>
<evidence type="ECO:0000313" key="3">
    <source>
        <dbReference type="Proteomes" id="UP000741863"/>
    </source>
</evidence>
<keyword evidence="1" id="KW-1133">Transmembrane helix</keyword>
<name>A0ABS2P7H1_9BACL</name>
<sequence>MLEQIALIIAMLSFFLAVCILIVNMFKVGIAKGFSLNTRLGKLSIGFMGSYALFFVSFLVLAN</sequence>
<keyword evidence="3" id="KW-1185">Reference proteome</keyword>
<organism evidence="2 3">
    <name type="scientific">Geomicrobium sediminis</name>
    <dbReference type="NCBI Taxonomy" id="1347788"/>
    <lineage>
        <taxon>Bacteria</taxon>
        <taxon>Bacillati</taxon>
        <taxon>Bacillota</taxon>
        <taxon>Bacilli</taxon>
        <taxon>Bacillales</taxon>
        <taxon>Geomicrobium</taxon>
    </lineage>
</organism>
<keyword evidence="1" id="KW-0812">Transmembrane</keyword>
<keyword evidence="1" id="KW-0472">Membrane</keyword>
<evidence type="ECO:0000313" key="2">
    <source>
        <dbReference type="EMBL" id="MBM7630966.1"/>
    </source>
</evidence>
<protein>
    <recommendedName>
        <fullName evidence="4">Mas-related G-protein coupled receptor member D</fullName>
    </recommendedName>
</protein>
<dbReference type="EMBL" id="JAFBEC010000001">
    <property type="protein sequence ID" value="MBM7630966.1"/>
    <property type="molecule type" value="Genomic_DNA"/>
</dbReference>
<gene>
    <name evidence="2" type="ORF">JOD17_000057</name>
</gene>
<proteinExistence type="predicted"/>
<feature type="transmembrane region" description="Helical" evidence="1">
    <location>
        <begin position="6"/>
        <end position="28"/>
    </location>
</feature>